<dbReference type="CDD" id="cd24142">
    <property type="entry name" value="ACL4-like"/>
    <property type="match status" value="1"/>
</dbReference>
<dbReference type="InterPro" id="IPR011990">
    <property type="entry name" value="TPR-like_helical_dom_sf"/>
</dbReference>
<evidence type="ECO:0000313" key="2">
    <source>
        <dbReference type="EMBL" id="OQR66657.1"/>
    </source>
</evidence>
<dbReference type="OrthoDB" id="1914839at2759"/>
<dbReference type="InParanoid" id="A0A1V9WZQ3"/>
<feature type="region of interest" description="Disordered" evidence="1">
    <location>
        <begin position="1"/>
        <end position="25"/>
    </location>
</feature>
<dbReference type="SUPFAM" id="SSF48452">
    <property type="entry name" value="TPR-like"/>
    <property type="match status" value="1"/>
</dbReference>
<accession>A0A1V9WZQ3</accession>
<keyword evidence="3" id="KW-1185">Reference proteome</keyword>
<dbReference type="Pfam" id="PF13181">
    <property type="entry name" value="TPR_8"/>
    <property type="match status" value="1"/>
</dbReference>
<dbReference type="Proteomes" id="UP000192247">
    <property type="component" value="Unassembled WGS sequence"/>
</dbReference>
<evidence type="ECO:0000313" key="3">
    <source>
        <dbReference type="Proteomes" id="UP000192247"/>
    </source>
</evidence>
<proteinExistence type="predicted"/>
<organism evidence="2 3">
    <name type="scientific">Tropilaelaps mercedesae</name>
    <dbReference type="NCBI Taxonomy" id="418985"/>
    <lineage>
        <taxon>Eukaryota</taxon>
        <taxon>Metazoa</taxon>
        <taxon>Ecdysozoa</taxon>
        <taxon>Arthropoda</taxon>
        <taxon>Chelicerata</taxon>
        <taxon>Arachnida</taxon>
        <taxon>Acari</taxon>
        <taxon>Parasitiformes</taxon>
        <taxon>Mesostigmata</taxon>
        <taxon>Gamasina</taxon>
        <taxon>Dermanyssoidea</taxon>
        <taxon>Laelapidae</taxon>
        <taxon>Tropilaelaps</taxon>
    </lineage>
</organism>
<sequence length="364" mass="40804">MGRSAVAARTQRARKAKKRLEKSNTHSFAQLSAEELAKRGEQLADQGQYAEARKLLAASLEKKVDPDVMFTMACCLIELSRPEEAKQMLVRSCELSPDTEPNKWLTLAELQHGNESLRCFEKATELLKRELTSESEPVAMDEGTGQTPADNQERIKKLTARKLSSVYVCISELFTTGGYGDAESCGEITCMLACSTSQEDLWRHHAVLIDLCDEPDAEVRVTAALNEALELDSSNPEVFQAKANYHMIKGELGEATVEMKRSLDLWLPLFDRTVEGGLDDSELIPQFNVRLSAAKMLLELKMFAEATTVLDGLVLEDEDCVDAWYLLGWLNFLRKEDYLPNAKFYLKKALRVRGNIMICQRAAP</sequence>
<dbReference type="EMBL" id="MNPL01031516">
    <property type="protein sequence ID" value="OQR66657.1"/>
    <property type="molecule type" value="Genomic_DNA"/>
</dbReference>
<comment type="caution">
    <text evidence="2">The sequence shown here is derived from an EMBL/GenBank/DDBJ whole genome shotgun (WGS) entry which is preliminary data.</text>
</comment>
<protein>
    <submittedName>
        <fullName evidence="2">UPF0661 TPR repeat-containing protein C16D10.01c-like</fullName>
    </submittedName>
</protein>
<dbReference type="Gene3D" id="1.25.40.10">
    <property type="entry name" value="Tetratricopeptide repeat domain"/>
    <property type="match status" value="2"/>
</dbReference>
<gene>
    <name evidence="2" type="ORF">BIW11_04951</name>
</gene>
<reference evidence="2 3" key="1">
    <citation type="journal article" date="2017" name="Gigascience">
        <title>Draft genome of the honey bee ectoparasitic mite, Tropilaelaps mercedesae, is shaped by the parasitic life history.</title>
        <authorList>
            <person name="Dong X."/>
            <person name="Armstrong S.D."/>
            <person name="Xia D."/>
            <person name="Makepeace B.L."/>
            <person name="Darby A.C."/>
            <person name="Kadowaki T."/>
        </authorList>
    </citation>
    <scope>NUCLEOTIDE SEQUENCE [LARGE SCALE GENOMIC DNA]</scope>
    <source>
        <strain evidence="2">Wuxi-XJTLU</strain>
    </source>
</reference>
<dbReference type="AlphaFoldDB" id="A0A1V9WZQ3"/>
<evidence type="ECO:0000256" key="1">
    <source>
        <dbReference type="SAM" id="MobiDB-lite"/>
    </source>
</evidence>
<name>A0A1V9WZQ3_9ACAR</name>
<dbReference type="InterPro" id="IPR019734">
    <property type="entry name" value="TPR_rpt"/>
</dbReference>
<feature type="compositionally biased region" description="Basic residues" evidence="1">
    <location>
        <begin position="11"/>
        <end position="20"/>
    </location>
</feature>
<dbReference type="STRING" id="418985.A0A1V9WZQ3"/>